<name>A0A9Q4SY03_9ENTR</name>
<feature type="transmembrane region" description="Helical" evidence="1">
    <location>
        <begin position="303"/>
        <end position="326"/>
    </location>
</feature>
<keyword evidence="1" id="KW-0472">Membrane</keyword>
<proteinExistence type="predicted"/>
<accession>A0A9Q4SY03</accession>
<feature type="transmembrane region" description="Helical" evidence="1">
    <location>
        <begin position="107"/>
        <end position="126"/>
    </location>
</feature>
<dbReference type="GO" id="GO:0042925">
    <property type="term" value="F:benzoate transmembrane transporter activity"/>
    <property type="evidence" value="ECO:0007669"/>
    <property type="project" value="InterPro"/>
</dbReference>
<feature type="transmembrane region" description="Helical" evidence="1">
    <location>
        <begin position="182"/>
        <end position="199"/>
    </location>
</feature>
<sequence>MVESLDVITHSGVCMRFSLPPAPAVIAGFVAVLVGYASSAAIIWQAATVAGATPAQTAGWMTMLGIGMGVSTLALSLWYRAPVLTAWSTPGAALLATSLSGSNLHEAVGIFMFASALIVICGATGLFARLMKIIPPGLAAAMLAGILLRFGLQAFGTLEGHFALCAAMTGAWLVSKAFAPRYAVVAALLAGVAVCLWQGEVNTGALHFAVAPPEFVAPAFNLASLLGVGLPFFLVTMASQNAPGVATLQASGYRVPVSPLMVTTGLLALLLAPFGVFSICIAAITAAICQSPEAHPEHDKRWIAAAMAGLFYLLAGVCGGSIGALMTALPTPWLQTLAGLALLGTIGASLHQALANERGRDAALITFLVTASGITLLGVGSAFWGLIAGGISYALLARRAG</sequence>
<comment type="caution">
    <text evidence="2">The sequence shown here is derived from an EMBL/GenBank/DDBJ whole genome shotgun (WGS) entry which is preliminary data.</text>
</comment>
<feature type="transmembrane region" description="Helical" evidence="1">
    <location>
        <begin position="25"/>
        <end position="46"/>
    </location>
</feature>
<dbReference type="Proteomes" id="UP000778262">
    <property type="component" value="Unassembled WGS sequence"/>
</dbReference>
<keyword evidence="1" id="KW-0812">Transmembrane</keyword>
<dbReference type="NCBIfam" id="TIGR00843">
    <property type="entry name" value="benE"/>
    <property type="match status" value="1"/>
</dbReference>
<dbReference type="GO" id="GO:0005886">
    <property type="term" value="C:plasma membrane"/>
    <property type="evidence" value="ECO:0007669"/>
    <property type="project" value="TreeGrafter"/>
</dbReference>
<dbReference type="EMBL" id="RPBY01000001">
    <property type="protein sequence ID" value="NCH86361.1"/>
    <property type="molecule type" value="Genomic_DNA"/>
</dbReference>
<organism evidence="2 3">
    <name type="scientific">Cronobacter dublinensis</name>
    <dbReference type="NCBI Taxonomy" id="413497"/>
    <lineage>
        <taxon>Bacteria</taxon>
        <taxon>Pseudomonadati</taxon>
        <taxon>Pseudomonadota</taxon>
        <taxon>Gammaproteobacteria</taxon>
        <taxon>Enterobacterales</taxon>
        <taxon>Enterobacteriaceae</taxon>
        <taxon>Cronobacter</taxon>
    </lineage>
</organism>
<feature type="transmembrane region" description="Helical" evidence="1">
    <location>
        <begin position="158"/>
        <end position="175"/>
    </location>
</feature>
<dbReference type="PANTHER" id="PTHR30199">
    <property type="entry name" value="MFS FAMILY TRANSPORTER, PREDICTED SUBSTRATE BENZOATE"/>
    <property type="match status" value="1"/>
</dbReference>
<evidence type="ECO:0000256" key="1">
    <source>
        <dbReference type="SAM" id="Phobius"/>
    </source>
</evidence>
<feature type="transmembrane region" description="Helical" evidence="1">
    <location>
        <begin position="260"/>
        <end position="288"/>
    </location>
</feature>
<dbReference type="InterPro" id="IPR004711">
    <property type="entry name" value="Benzoate_Transporter"/>
</dbReference>
<dbReference type="PANTHER" id="PTHR30199:SF0">
    <property type="entry name" value="INNER MEMBRANE PROTEIN YDCO"/>
    <property type="match status" value="1"/>
</dbReference>
<feature type="transmembrane region" description="Helical" evidence="1">
    <location>
        <begin position="133"/>
        <end position="152"/>
    </location>
</feature>
<dbReference type="Pfam" id="PF03594">
    <property type="entry name" value="BenE"/>
    <property type="match status" value="1"/>
</dbReference>
<feature type="transmembrane region" description="Helical" evidence="1">
    <location>
        <begin position="333"/>
        <end position="351"/>
    </location>
</feature>
<evidence type="ECO:0000313" key="3">
    <source>
        <dbReference type="Proteomes" id="UP000778262"/>
    </source>
</evidence>
<gene>
    <name evidence="2" type="primary">benE</name>
    <name evidence="2" type="ORF">EHJ13_02645</name>
</gene>
<reference evidence="2" key="1">
    <citation type="submission" date="2018-11" db="EMBL/GenBank/DDBJ databases">
        <title>Genomics analysis of Putative Virulence Factors on Adhesion and Cytotoxicity for Cronobacter spp.</title>
        <authorList>
            <person name="Cui J."/>
        </authorList>
    </citation>
    <scope>NUCLEOTIDE SEQUENCE</scope>
    <source>
        <strain evidence="2">SD69</strain>
    </source>
</reference>
<dbReference type="AlphaFoldDB" id="A0A9Q4SY03"/>
<evidence type="ECO:0000313" key="2">
    <source>
        <dbReference type="EMBL" id="NCH86361.1"/>
    </source>
</evidence>
<feature type="transmembrane region" description="Helical" evidence="1">
    <location>
        <begin position="58"/>
        <end position="79"/>
    </location>
</feature>
<feature type="transmembrane region" description="Helical" evidence="1">
    <location>
        <begin position="219"/>
        <end position="239"/>
    </location>
</feature>
<protein>
    <submittedName>
        <fullName evidence="2">Benzoate transporter BenE</fullName>
    </submittedName>
</protein>
<keyword evidence="1" id="KW-1133">Transmembrane helix</keyword>
<feature type="transmembrane region" description="Helical" evidence="1">
    <location>
        <begin position="363"/>
        <end position="396"/>
    </location>
</feature>